<evidence type="ECO:0000256" key="7">
    <source>
        <dbReference type="ARBA" id="ARBA00023160"/>
    </source>
</evidence>
<dbReference type="HAMAP" id="MF_01838">
    <property type="entry name" value="FabV_reductase"/>
    <property type="match status" value="1"/>
</dbReference>
<dbReference type="Pfam" id="PF12241">
    <property type="entry name" value="Enoyl_reductase"/>
    <property type="match status" value="1"/>
</dbReference>
<evidence type="ECO:0000256" key="4">
    <source>
        <dbReference type="ARBA" id="ARBA00023002"/>
    </source>
</evidence>
<dbReference type="RefSeq" id="WP_040991916.1">
    <property type="nucleotide sequence ID" value="NZ_JTKH01000024.1"/>
</dbReference>
<feature type="site" description="Plays an important role in discriminating NADH against NADPH" evidence="9">
    <location>
        <position position="76"/>
    </location>
</feature>
<evidence type="ECO:0000256" key="5">
    <source>
        <dbReference type="ARBA" id="ARBA00023027"/>
    </source>
</evidence>
<dbReference type="InterPro" id="IPR024906">
    <property type="entry name" value="Eno_Rdtase_FAD-bd_dom"/>
</dbReference>
<comment type="function">
    <text evidence="9">Involved in the final reduction of the elongation cycle of fatty acid synthesis (FAS II). Catalyzes the reduction of a carbon-carbon double bond in an enoyl moiety that is covalently linked to an acyl carrier protein (ACP).</text>
</comment>
<dbReference type="Proteomes" id="UP000031672">
    <property type="component" value="Unassembled WGS sequence"/>
</dbReference>
<sequence>MIIKPEITGVVARSAHPLGCEQAIIKQIEYVKNAIPIKNGPKRVLIIGASSGFGLAARIALTFGGAKADTIGISFERAQNEKNVGSAGFYNNLYFQKHAQSEGRIAVNIDGDAFSSRIKAEAIEAIETYFEGEVDLIIYSVASGVRPKPDTGEMWRSAIKPIDQSVFGASISLEDDQWQETTLPPASDAEIEGTLKVMGGEDWELWVDALINSESIGEGCKTIAFSYMGSDITHPIYLDGTLGRAKIDLHQTSHSLNLKLANFNGGAYATVCKALVTKASVFIPGLSPYLIALYKVMKANGTHEGCIEQMQRLFTTKLYGGGTDHGDKDNLTKVPVDGERLIRIDDLELDAATQQQVHTLVKTMNRDNFQDIGDYCGFKNAFLQLNGFGFEEVDYHAPVDLEQIVTPVIVP</sequence>
<dbReference type="NCBIfam" id="NF010177">
    <property type="entry name" value="PRK13656.1"/>
    <property type="match status" value="1"/>
</dbReference>
<evidence type="ECO:0000256" key="2">
    <source>
        <dbReference type="ARBA" id="ARBA00022516"/>
    </source>
</evidence>
<comment type="caution">
    <text evidence="13">The sequence shown here is derived from an EMBL/GenBank/DDBJ whole genome shotgun (WGS) entry which is preliminary data.</text>
</comment>
<feature type="active site" description="Proton donor" evidence="9">
    <location>
        <position position="237"/>
    </location>
</feature>
<evidence type="ECO:0000256" key="3">
    <source>
        <dbReference type="ARBA" id="ARBA00022832"/>
    </source>
</evidence>
<dbReference type="Pfam" id="PF12242">
    <property type="entry name" value="Eno-Rase_NADH_b"/>
    <property type="match status" value="1"/>
</dbReference>
<comment type="pathway">
    <text evidence="9">Lipid metabolism; fatty acid biosynthesis.</text>
</comment>
<dbReference type="Gene3D" id="3.40.50.720">
    <property type="entry name" value="NAD(P)-binding Rossmann-like Domain"/>
    <property type="match status" value="1"/>
</dbReference>
<feature type="binding site" evidence="9">
    <location>
        <position position="227"/>
    </location>
    <ligand>
        <name>substrate</name>
    </ligand>
</feature>
<keyword evidence="3 9" id="KW-0276">Fatty acid metabolism</keyword>
<feature type="binding site" evidence="9">
    <location>
        <begin position="75"/>
        <end position="76"/>
    </location>
    <ligand>
        <name>NAD(+)</name>
        <dbReference type="ChEBI" id="CHEBI:57540"/>
    </ligand>
</feature>
<feature type="binding site" evidence="9">
    <location>
        <begin position="48"/>
        <end position="53"/>
    </location>
    <ligand>
        <name>NAD(+)</name>
        <dbReference type="ChEBI" id="CHEBI:57540"/>
    </ligand>
</feature>
<evidence type="ECO:0000259" key="10">
    <source>
        <dbReference type="Pfam" id="PF07055"/>
    </source>
</evidence>
<dbReference type="GO" id="GO:0006633">
    <property type="term" value="P:fatty acid biosynthetic process"/>
    <property type="evidence" value="ECO:0007669"/>
    <property type="project" value="UniProtKB-UniRule"/>
</dbReference>
<organism evidence="13 14">
    <name type="scientific">Vibrio renipiscarius</name>
    <dbReference type="NCBI Taxonomy" id="1461322"/>
    <lineage>
        <taxon>Bacteria</taxon>
        <taxon>Pseudomonadati</taxon>
        <taxon>Pseudomonadota</taxon>
        <taxon>Gammaproteobacteria</taxon>
        <taxon>Vibrionales</taxon>
        <taxon>Vibrionaceae</taxon>
        <taxon>Vibrio</taxon>
    </lineage>
</organism>
<dbReference type="EMBL" id="JTKH01000024">
    <property type="protein sequence ID" value="KII75983.1"/>
    <property type="molecule type" value="Genomic_DNA"/>
</dbReference>
<evidence type="ECO:0000313" key="13">
    <source>
        <dbReference type="EMBL" id="KII75983.1"/>
    </source>
</evidence>
<evidence type="ECO:0000256" key="8">
    <source>
        <dbReference type="ARBA" id="ARBA00048302"/>
    </source>
</evidence>
<dbReference type="InterPro" id="IPR010758">
    <property type="entry name" value="Trans-2-enoyl-CoA_reductase"/>
</dbReference>
<feature type="binding site" evidence="9">
    <location>
        <begin position="275"/>
        <end position="277"/>
    </location>
    <ligand>
        <name>NAD(+)</name>
        <dbReference type="ChEBI" id="CHEBI:57540"/>
    </ligand>
</feature>
<keyword evidence="6 9" id="KW-0443">Lipid metabolism</keyword>
<feature type="domain" description="Trans-2-enoyl-CoA reductase catalytic" evidence="11">
    <location>
        <begin position="84"/>
        <end position="319"/>
    </location>
</feature>
<dbReference type="OrthoDB" id="9802260at2"/>
<evidence type="ECO:0000259" key="12">
    <source>
        <dbReference type="Pfam" id="PF12242"/>
    </source>
</evidence>
<feature type="binding site" evidence="9">
    <location>
        <begin position="141"/>
        <end position="142"/>
    </location>
    <ligand>
        <name>NAD(+)</name>
        <dbReference type="ChEBI" id="CHEBI:57540"/>
    </ligand>
</feature>
<dbReference type="PANTHER" id="PTHR37480">
    <property type="entry name" value="ENOYL-[ACYL-CARRIER-PROTEIN] REDUCTASE [NADH]"/>
    <property type="match status" value="1"/>
</dbReference>
<protein>
    <recommendedName>
        <fullName evidence="9">Enoyl-[acyl-carrier-protein] reductase [NADH]</fullName>
        <shortName evidence="9">ENR</shortName>
        <ecNumber evidence="9">1.3.1.9</ecNumber>
    </recommendedName>
</protein>
<comment type="similarity">
    <text evidence="9">Belongs to the TER reductase family.</text>
</comment>
<dbReference type="InterPro" id="IPR050048">
    <property type="entry name" value="FabV-like_NADH_b"/>
</dbReference>
<feature type="domain" description="Trans-2-enoyl-CoA reductase-like NAD(P)H binding" evidence="12">
    <location>
        <begin position="2"/>
        <end position="80"/>
    </location>
</feature>
<comment type="subunit">
    <text evidence="1 9">Monomer.</text>
</comment>
<keyword evidence="7 9" id="KW-0275">Fatty acid biosynthesis</keyword>
<accession>A0A0C2K218</accession>
<accession>A0A0C2NY35</accession>
<keyword evidence="5 9" id="KW-0520">NAD</keyword>
<keyword evidence="4 9" id="KW-0560">Oxidoreductase</keyword>
<gene>
    <name evidence="9" type="primary">fabV</name>
    <name evidence="13" type="ORF">OJ16_14200</name>
</gene>
<feature type="binding site" evidence="9">
    <location>
        <position position="246"/>
    </location>
    <ligand>
        <name>NAD(+)</name>
        <dbReference type="ChEBI" id="CHEBI:57540"/>
    </ligand>
</feature>
<dbReference type="UniPathway" id="UPA00094"/>
<comment type="catalytic activity">
    <reaction evidence="9">
        <text>a 2,3-saturated acyl-[ACP] + NAD(+) = a (2E)-enoyl-[ACP] + NADH + H(+)</text>
        <dbReference type="Rhea" id="RHEA:10240"/>
        <dbReference type="Rhea" id="RHEA-COMP:9925"/>
        <dbReference type="Rhea" id="RHEA-COMP:9926"/>
        <dbReference type="ChEBI" id="CHEBI:15378"/>
        <dbReference type="ChEBI" id="CHEBI:57540"/>
        <dbReference type="ChEBI" id="CHEBI:57945"/>
        <dbReference type="ChEBI" id="CHEBI:78784"/>
        <dbReference type="ChEBI" id="CHEBI:78785"/>
        <dbReference type="EC" id="1.3.1.9"/>
    </reaction>
</comment>
<dbReference type="STRING" id="1461322.OJ16_14200"/>
<dbReference type="GO" id="GO:0051287">
    <property type="term" value="F:NAD binding"/>
    <property type="evidence" value="ECO:0007669"/>
    <property type="project" value="UniProtKB-UniRule"/>
</dbReference>
<dbReference type="PANTHER" id="PTHR37480:SF1">
    <property type="entry name" value="ENOYL-[ACYL-CARRIER-PROTEIN] REDUCTASE [NADH]"/>
    <property type="match status" value="1"/>
</dbReference>
<dbReference type="EC" id="1.3.1.9" evidence="9"/>
<keyword evidence="2 9" id="KW-0444">Lipid biosynthesis</keyword>
<reference evidence="13 14" key="1">
    <citation type="submission" date="2014-11" db="EMBL/GenBank/DDBJ databases">
        <title>Draft Genome Sequence of Vibrio piscirenalis strains CECT 8603T and CECT 8604, two marine Gammaproteobacterium isolated from cultured gilthead sea bream (Sparus aurata).</title>
        <authorList>
            <person name="Arahal D.R."/>
            <person name="Rodrigo-Torres L."/>
            <person name="Lucena T."/>
            <person name="Pujalte M.J."/>
        </authorList>
    </citation>
    <scope>NUCLEOTIDE SEQUENCE [LARGE SCALE GENOMIC DNA]</scope>
    <source>
        <strain evidence="13 14">DCR 1-4-2</strain>
    </source>
</reference>
<dbReference type="GO" id="GO:0004318">
    <property type="term" value="F:enoyl-[acyl-carrier-protein] reductase (NADH) activity"/>
    <property type="evidence" value="ECO:0007669"/>
    <property type="project" value="UniProtKB-UniRule"/>
</dbReference>
<keyword evidence="14" id="KW-1185">Reference proteome</keyword>
<evidence type="ECO:0000256" key="9">
    <source>
        <dbReference type="HAMAP-Rule" id="MF_01838"/>
    </source>
</evidence>
<dbReference type="AlphaFoldDB" id="A0A0C2NY35"/>
<dbReference type="InterPro" id="IPR024910">
    <property type="entry name" value="Enoyl-CoA_Rdtase_cat_dom"/>
</dbReference>
<dbReference type="Pfam" id="PF07055">
    <property type="entry name" value="Eno-Rase_FAD_bd"/>
    <property type="match status" value="1"/>
</dbReference>
<evidence type="ECO:0000313" key="14">
    <source>
        <dbReference type="Proteomes" id="UP000031672"/>
    </source>
</evidence>
<comment type="catalytic activity">
    <reaction evidence="8">
        <text>a 2,3-saturated acyl-CoA + NAD(+) = a (2E)-enoyl-CoA + NADH + H(+)</text>
        <dbReference type="Rhea" id="RHEA:18177"/>
        <dbReference type="ChEBI" id="CHEBI:15378"/>
        <dbReference type="ChEBI" id="CHEBI:57540"/>
        <dbReference type="ChEBI" id="CHEBI:57945"/>
        <dbReference type="ChEBI" id="CHEBI:58856"/>
        <dbReference type="ChEBI" id="CHEBI:65111"/>
        <dbReference type="EC" id="1.3.1.44"/>
    </reaction>
</comment>
<evidence type="ECO:0000256" key="6">
    <source>
        <dbReference type="ARBA" id="ARBA00023098"/>
    </source>
</evidence>
<dbReference type="GO" id="GO:0050343">
    <property type="term" value="F:trans-2-enoyl-CoA reductase (NADH) activity"/>
    <property type="evidence" value="ECO:0007669"/>
    <property type="project" value="UniProtKB-EC"/>
</dbReference>
<proteinExistence type="inferred from homology"/>
<evidence type="ECO:0000256" key="1">
    <source>
        <dbReference type="ARBA" id="ARBA00011245"/>
    </source>
</evidence>
<name>A0A0C2NY35_9VIBR</name>
<dbReference type="NCBIfam" id="NF043048">
    <property type="entry name" value="EnoyACPredFabV"/>
    <property type="match status" value="1"/>
</dbReference>
<feature type="domain" description="Enoyl reductase FAD binding" evidence="10">
    <location>
        <begin position="336"/>
        <end position="399"/>
    </location>
</feature>
<feature type="binding site" evidence="9">
    <location>
        <begin position="112"/>
        <end position="113"/>
    </location>
    <ligand>
        <name>NAD(+)</name>
        <dbReference type="ChEBI" id="CHEBI:57540"/>
    </ligand>
</feature>
<evidence type="ECO:0000259" key="11">
    <source>
        <dbReference type="Pfam" id="PF12241"/>
    </source>
</evidence>